<proteinExistence type="predicted"/>
<organism evidence="1 2">
    <name type="scientific">Comamonas brasiliensis</name>
    <dbReference type="NCBI Taxonomy" id="1812482"/>
    <lineage>
        <taxon>Bacteria</taxon>
        <taxon>Pseudomonadati</taxon>
        <taxon>Pseudomonadota</taxon>
        <taxon>Betaproteobacteria</taxon>
        <taxon>Burkholderiales</taxon>
        <taxon>Comamonadaceae</taxon>
        <taxon>Comamonas</taxon>
    </lineage>
</organism>
<dbReference type="Proteomes" id="UP001647436">
    <property type="component" value="Unassembled WGS sequence"/>
</dbReference>
<dbReference type="EMBL" id="JAANES010000006">
    <property type="protein sequence ID" value="MBS3021418.1"/>
    <property type="molecule type" value="Genomic_DNA"/>
</dbReference>
<sequence length="95" mass="10591">MFNVLKQEPQPNVYQMWFATQPDSLWITRTTWANLCAKVTSVGEVSGPAPYFGNPKVKADIYNAAGQCTQRGAEISAPGTYKTWRQISQPHWASA</sequence>
<evidence type="ECO:0000313" key="2">
    <source>
        <dbReference type="Proteomes" id="UP001647436"/>
    </source>
</evidence>
<comment type="caution">
    <text evidence="1">The sequence shown here is derived from an EMBL/GenBank/DDBJ whole genome shotgun (WGS) entry which is preliminary data.</text>
</comment>
<keyword evidence="2" id="KW-1185">Reference proteome</keyword>
<gene>
    <name evidence="1" type="ORF">DJFAAGMI_04190</name>
</gene>
<accession>A0ABS5LY22</accession>
<name>A0ABS5LY22_9BURK</name>
<reference evidence="1 2" key="1">
    <citation type="submission" date="2020-03" db="EMBL/GenBank/DDBJ databases">
        <title>The role of nitrogen metabolism on polyethylene biodegradation.</title>
        <authorList>
            <person name="Peixoto J."/>
            <person name="Vizzotto C.S."/>
            <person name="Ramos A."/>
            <person name="Alves G."/>
            <person name="Steindorff A."/>
            <person name="Kruger R."/>
        </authorList>
    </citation>
    <scope>NUCLEOTIDE SEQUENCE [LARGE SCALE GENOMIC DNA]</scope>
    <source>
        <strain evidence="1 2">PE63</strain>
    </source>
</reference>
<protein>
    <submittedName>
        <fullName evidence="1">Uncharacterized protein</fullName>
    </submittedName>
</protein>
<evidence type="ECO:0000313" key="1">
    <source>
        <dbReference type="EMBL" id="MBS3021418.1"/>
    </source>
</evidence>